<dbReference type="SUPFAM" id="SSF51430">
    <property type="entry name" value="NAD(P)-linked oxidoreductase"/>
    <property type="match status" value="1"/>
</dbReference>
<dbReference type="InterPro" id="IPR050523">
    <property type="entry name" value="AKR_Detox_Biosynth"/>
</dbReference>
<dbReference type="PRINTS" id="PR00069">
    <property type="entry name" value="ALDKETRDTASE"/>
</dbReference>
<dbReference type="OrthoDB" id="1659429at2759"/>
<accession>A0A9P9HBS2</accession>
<protein>
    <submittedName>
        <fullName evidence="3">NADP-dependent oxidoreductase domain-containing protein</fullName>
    </submittedName>
</protein>
<dbReference type="PANTHER" id="PTHR43364">
    <property type="entry name" value="NADH-SPECIFIC METHYLGLYOXAL REDUCTASE-RELATED"/>
    <property type="match status" value="1"/>
</dbReference>
<dbReference type="Pfam" id="PF00248">
    <property type="entry name" value="Aldo_ket_red"/>
    <property type="match status" value="1"/>
</dbReference>
<dbReference type="CDD" id="cd19093">
    <property type="entry name" value="AKR_AtPLR-like"/>
    <property type="match status" value="1"/>
</dbReference>
<dbReference type="Proteomes" id="UP000736672">
    <property type="component" value="Unassembled WGS sequence"/>
</dbReference>
<name>A0A9P9HBS2_FUSSL</name>
<keyword evidence="1" id="KW-0560">Oxidoreductase</keyword>
<dbReference type="AlphaFoldDB" id="A0A9P9HBS2"/>
<dbReference type="InterPro" id="IPR023210">
    <property type="entry name" value="NADP_OxRdtase_dom"/>
</dbReference>
<feature type="domain" description="NADP-dependent oxidoreductase" evidence="2">
    <location>
        <begin position="63"/>
        <end position="355"/>
    </location>
</feature>
<sequence>MDKVLQAGLSAGMSAASGFHSSKPKWVDPEHAGKNILPASFCPEPRSRASFPTAKYEVSASYIAIGAWPWGDKATWHWDESQLPAVKEAWEALYNAGINFIDTAESYGSGESEIIVGELVKDLPRDSFVIQTKYFSTPLKGANFTHLIDAPLISLKSSLQRMKLDYVDIYLVHGPIHPQSIARIAEGMAQCVEQGLARAIGVANYDVEDVQKINDELAKFNIPLATNQCEFNVLRRYPELTGNIATCQKSGMIFQSYSSLAQGRLSGKYTAENPPPKEYRFSSYKMEDLEPVLDTLRQIAERRGKSVAAVALNYNLSKGVLPVVGIRNVEQAKCAIEALGWRLTEAEVIDIDKVSIEGKKTVLWQQG</sequence>
<dbReference type="PANTHER" id="PTHR43364:SF4">
    <property type="entry name" value="NAD(P)-LINKED OXIDOREDUCTASE SUPERFAMILY PROTEIN"/>
    <property type="match status" value="1"/>
</dbReference>
<dbReference type="EMBL" id="JAGTJS010000010">
    <property type="protein sequence ID" value="KAH7254405.1"/>
    <property type="molecule type" value="Genomic_DNA"/>
</dbReference>
<dbReference type="InterPro" id="IPR020471">
    <property type="entry name" value="AKR"/>
</dbReference>
<gene>
    <name evidence="3" type="ORF">B0J15DRAFT_548966</name>
</gene>
<evidence type="ECO:0000256" key="1">
    <source>
        <dbReference type="ARBA" id="ARBA00023002"/>
    </source>
</evidence>
<dbReference type="GO" id="GO:0016491">
    <property type="term" value="F:oxidoreductase activity"/>
    <property type="evidence" value="ECO:0007669"/>
    <property type="project" value="UniProtKB-KW"/>
</dbReference>
<proteinExistence type="predicted"/>
<evidence type="ECO:0000313" key="3">
    <source>
        <dbReference type="EMBL" id="KAH7254405.1"/>
    </source>
</evidence>
<reference evidence="3" key="1">
    <citation type="journal article" date="2021" name="Nat. Commun.">
        <title>Genetic determinants of endophytism in the Arabidopsis root mycobiome.</title>
        <authorList>
            <person name="Mesny F."/>
            <person name="Miyauchi S."/>
            <person name="Thiergart T."/>
            <person name="Pickel B."/>
            <person name="Atanasova L."/>
            <person name="Karlsson M."/>
            <person name="Huettel B."/>
            <person name="Barry K.W."/>
            <person name="Haridas S."/>
            <person name="Chen C."/>
            <person name="Bauer D."/>
            <person name="Andreopoulos W."/>
            <person name="Pangilinan J."/>
            <person name="LaButti K."/>
            <person name="Riley R."/>
            <person name="Lipzen A."/>
            <person name="Clum A."/>
            <person name="Drula E."/>
            <person name="Henrissat B."/>
            <person name="Kohler A."/>
            <person name="Grigoriev I.V."/>
            <person name="Martin F.M."/>
            <person name="Hacquard S."/>
        </authorList>
    </citation>
    <scope>NUCLEOTIDE SEQUENCE</scope>
    <source>
        <strain evidence="3">FSSC 5 MPI-SDFR-AT-0091</strain>
    </source>
</reference>
<dbReference type="Gene3D" id="3.20.20.100">
    <property type="entry name" value="NADP-dependent oxidoreductase domain"/>
    <property type="match status" value="1"/>
</dbReference>
<dbReference type="InterPro" id="IPR036812">
    <property type="entry name" value="NAD(P)_OxRdtase_dom_sf"/>
</dbReference>
<evidence type="ECO:0000259" key="2">
    <source>
        <dbReference type="Pfam" id="PF00248"/>
    </source>
</evidence>
<comment type="caution">
    <text evidence="3">The sequence shown here is derived from an EMBL/GenBank/DDBJ whole genome shotgun (WGS) entry which is preliminary data.</text>
</comment>
<organism evidence="3 4">
    <name type="scientific">Fusarium solani</name>
    <name type="common">Filamentous fungus</name>
    <dbReference type="NCBI Taxonomy" id="169388"/>
    <lineage>
        <taxon>Eukaryota</taxon>
        <taxon>Fungi</taxon>
        <taxon>Dikarya</taxon>
        <taxon>Ascomycota</taxon>
        <taxon>Pezizomycotina</taxon>
        <taxon>Sordariomycetes</taxon>
        <taxon>Hypocreomycetidae</taxon>
        <taxon>Hypocreales</taxon>
        <taxon>Nectriaceae</taxon>
        <taxon>Fusarium</taxon>
        <taxon>Fusarium solani species complex</taxon>
    </lineage>
</organism>
<keyword evidence="4" id="KW-1185">Reference proteome</keyword>
<evidence type="ECO:0000313" key="4">
    <source>
        <dbReference type="Proteomes" id="UP000736672"/>
    </source>
</evidence>